<dbReference type="OrthoDB" id="9807202at2"/>
<comment type="similarity">
    <text evidence="3">Belongs to the CheD family.</text>
</comment>
<dbReference type="EMBL" id="SBKP01000009">
    <property type="protein sequence ID" value="RXR28378.1"/>
    <property type="molecule type" value="Genomic_DNA"/>
</dbReference>
<sequence>MTMSGPTKRIAIIQGENAVVSEPGTVITTLLGSCIAVCLHDPIAHIGGMNHFLLGEPGRGQHVAAADMNRYGLHAMELLINAMMQKGASRLRLSAQVFGGGNIQAAFGPIGTRNAEFALRFLKTEGIAVGQTNVGGAQARKVEFRAWDGIATCALVAQAPPLRPVAQFRPPSASSDVELFA</sequence>
<dbReference type="Pfam" id="PF03975">
    <property type="entry name" value="CheD"/>
    <property type="match status" value="1"/>
</dbReference>
<comment type="function">
    <text evidence="3">Probably deamidates glutamine residues to glutamate on methyl-accepting chemotaxis receptors (MCPs), playing an important role in chemotaxis.</text>
</comment>
<reference evidence="5" key="1">
    <citation type="submission" date="2019-01" db="EMBL/GenBank/DDBJ databases">
        <title>Cytophagaceae bacterium strain CAR-16.</title>
        <authorList>
            <person name="Chen W.-M."/>
        </authorList>
    </citation>
    <scope>NUCLEOTIDE SEQUENCE [LARGE SCALE GENOMIC DNA]</scope>
    <source>
        <strain evidence="5">CHR27</strain>
    </source>
</reference>
<dbReference type="PANTHER" id="PTHR35147">
    <property type="entry name" value="CHEMORECEPTOR GLUTAMINE DEAMIDASE CHED-RELATED"/>
    <property type="match status" value="1"/>
</dbReference>
<evidence type="ECO:0000256" key="1">
    <source>
        <dbReference type="ARBA" id="ARBA00022500"/>
    </source>
</evidence>
<dbReference type="GO" id="GO:0006935">
    <property type="term" value="P:chemotaxis"/>
    <property type="evidence" value="ECO:0007669"/>
    <property type="project" value="UniProtKB-UniRule"/>
</dbReference>
<gene>
    <name evidence="3" type="primary">cheD</name>
    <name evidence="4" type="ORF">EQG66_10010</name>
</gene>
<dbReference type="InterPro" id="IPR005659">
    <property type="entry name" value="Chemorcpt_Glu_NH3ase_CheD"/>
</dbReference>
<protein>
    <recommendedName>
        <fullName evidence="3">Probable chemoreceptor glutamine deamidase CheD</fullName>
        <ecNumber evidence="3">3.5.1.44</ecNumber>
    </recommendedName>
</protein>
<accession>A0A4Q1KFC3</accession>
<dbReference type="Gene3D" id="3.30.1330.200">
    <property type="match status" value="1"/>
</dbReference>
<evidence type="ECO:0000256" key="3">
    <source>
        <dbReference type="HAMAP-Rule" id="MF_01440"/>
    </source>
</evidence>
<evidence type="ECO:0000256" key="2">
    <source>
        <dbReference type="ARBA" id="ARBA00022801"/>
    </source>
</evidence>
<dbReference type="InterPro" id="IPR011324">
    <property type="entry name" value="Cytotoxic_necrot_fac-like_cat"/>
</dbReference>
<evidence type="ECO:0000313" key="4">
    <source>
        <dbReference type="EMBL" id="RXR28378.1"/>
    </source>
</evidence>
<evidence type="ECO:0000313" key="5">
    <source>
        <dbReference type="Proteomes" id="UP000290958"/>
    </source>
</evidence>
<dbReference type="EC" id="3.5.1.44" evidence="3"/>
<dbReference type="PANTHER" id="PTHR35147:SF3">
    <property type="entry name" value="CHEMORECEPTOR GLUTAMINE DEAMIDASE CHED 1-RELATED"/>
    <property type="match status" value="1"/>
</dbReference>
<dbReference type="AlphaFoldDB" id="A0A4Q1KFC3"/>
<comment type="caution">
    <text evidence="4">The sequence shown here is derived from an EMBL/GenBank/DDBJ whole genome shotgun (WGS) entry which is preliminary data.</text>
</comment>
<dbReference type="CDD" id="cd16352">
    <property type="entry name" value="CheD"/>
    <property type="match status" value="1"/>
</dbReference>
<proteinExistence type="inferred from homology"/>
<name>A0A4Q1KFC3_9SPHN</name>
<dbReference type="GO" id="GO:0050568">
    <property type="term" value="F:protein-glutamine glutaminase activity"/>
    <property type="evidence" value="ECO:0007669"/>
    <property type="project" value="UniProtKB-UniRule"/>
</dbReference>
<dbReference type="SUPFAM" id="SSF64438">
    <property type="entry name" value="CNF1/YfiH-like putative cysteine hydrolases"/>
    <property type="match status" value="1"/>
</dbReference>
<dbReference type="RefSeq" id="WP_129404453.1">
    <property type="nucleotide sequence ID" value="NZ_SBKP01000009.1"/>
</dbReference>
<comment type="catalytic activity">
    <reaction evidence="3">
        <text>L-glutaminyl-[protein] + H2O = L-glutamyl-[protein] + NH4(+)</text>
        <dbReference type="Rhea" id="RHEA:16441"/>
        <dbReference type="Rhea" id="RHEA-COMP:10207"/>
        <dbReference type="Rhea" id="RHEA-COMP:10208"/>
        <dbReference type="ChEBI" id="CHEBI:15377"/>
        <dbReference type="ChEBI" id="CHEBI:28938"/>
        <dbReference type="ChEBI" id="CHEBI:29973"/>
        <dbReference type="ChEBI" id="CHEBI:30011"/>
        <dbReference type="EC" id="3.5.1.44"/>
    </reaction>
</comment>
<dbReference type="Proteomes" id="UP000290958">
    <property type="component" value="Unassembled WGS sequence"/>
</dbReference>
<keyword evidence="5" id="KW-1185">Reference proteome</keyword>
<dbReference type="InterPro" id="IPR038592">
    <property type="entry name" value="CheD-like_sf"/>
</dbReference>
<keyword evidence="1 3" id="KW-0145">Chemotaxis</keyword>
<keyword evidence="2 3" id="KW-0378">Hydrolase</keyword>
<organism evidence="4 5">
    <name type="scientific">Sphingobium fluviale</name>
    <dbReference type="NCBI Taxonomy" id="2506423"/>
    <lineage>
        <taxon>Bacteria</taxon>
        <taxon>Pseudomonadati</taxon>
        <taxon>Pseudomonadota</taxon>
        <taxon>Alphaproteobacteria</taxon>
        <taxon>Sphingomonadales</taxon>
        <taxon>Sphingomonadaceae</taxon>
        <taxon>Sphingobium</taxon>
    </lineage>
</organism>
<dbReference type="HAMAP" id="MF_01440">
    <property type="entry name" value="CheD"/>
    <property type="match status" value="1"/>
</dbReference>